<gene>
    <name evidence="2" type="ORF">POTOM_007515</name>
</gene>
<keyword evidence="1" id="KW-1133">Transmembrane helix</keyword>
<dbReference type="AlphaFoldDB" id="A0A8X8ACT6"/>
<organism evidence="2 3">
    <name type="scientific">Populus tomentosa</name>
    <name type="common">Chinese white poplar</name>
    <dbReference type="NCBI Taxonomy" id="118781"/>
    <lineage>
        <taxon>Eukaryota</taxon>
        <taxon>Viridiplantae</taxon>
        <taxon>Streptophyta</taxon>
        <taxon>Embryophyta</taxon>
        <taxon>Tracheophyta</taxon>
        <taxon>Spermatophyta</taxon>
        <taxon>Magnoliopsida</taxon>
        <taxon>eudicotyledons</taxon>
        <taxon>Gunneridae</taxon>
        <taxon>Pentapetalae</taxon>
        <taxon>rosids</taxon>
        <taxon>fabids</taxon>
        <taxon>Malpighiales</taxon>
        <taxon>Salicaceae</taxon>
        <taxon>Saliceae</taxon>
        <taxon>Populus</taxon>
    </lineage>
</organism>
<keyword evidence="3" id="KW-1185">Reference proteome</keyword>
<name>A0A8X8ACT6_POPTO</name>
<accession>A0A8X8ACT6</accession>
<feature type="transmembrane region" description="Helical" evidence="1">
    <location>
        <begin position="295"/>
        <end position="316"/>
    </location>
</feature>
<evidence type="ECO:0000256" key="1">
    <source>
        <dbReference type="SAM" id="Phobius"/>
    </source>
</evidence>
<keyword evidence="1" id="KW-0472">Membrane</keyword>
<proteinExistence type="predicted"/>
<protein>
    <submittedName>
        <fullName evidence="2">Uncharacterized protein</fullName>
    </submittedName>
</protein>
<dbReference type="EMBL" id="JAAWWB010000003">
    <property type="protein sequence ID" value="KAG6785924.1"/>
    <property type="molecule type" value="Genomic_DNA"/>
</dbReference>
<evidence type="ECO:0000313" key="2">
    <source>
        <dbReference type="EMBL" id="KAG6785924.1"/>
    </source>
</evidence>
<reference evidence="2" key="1">
    <citation type="journal article" date="2020" name="bioRxiv">
        <title>Hybrid origin of Populus tomentosa Carr. identified through genome sequencing and phylogenomic analysis.</title>
        <authorList>
            <person name="An X."/>
            <person name="Gao K."/>
            <person name="Chen Z."/>
            <person name="Li J."/>
            <person name="Yang X."/>
            <person name="Yang X."/>
            <person name="Zhou J."/>
            <person name="Guo T."/>
            <person name="Zhao T."/>
            <person name="Huang S."/>
            <person name="Miao D."/>
            <person name="Khan W.U."/>
            <person name="Rao P."/>
            <person name="Ye M."/>
            <person name="Lei B."/>
            <person name="Liao W."/>
            <person name="Wang J."/>
            <person name="Ji L."/>
            <person name="Li Y."/>
            <person name="Guo B."/>
            <person name="Mustafa N.S."/>
            <person name="Li S."/>
            <person name="Yun Q."/>
            <person name="Keller S.R."/>
            <person name="Mao J."/>
            <person name="Zhang R."/>
            <person name="Strauss S.H."/>
        </authorList>
    </citation>
    <scope>NUCLEOTIDE SEQUENCE</scope>
    <source>
        <strain evidence="2">GM15</strain>
        <tissue evidence="2">Leaf</tissue>
    </source>
</reference>
<dbReference type="Proteomes" id="UP000886885">
    <property type="component" value="Chromosome 2A"/>
</dbReference>
<keyword evidence="1" id="KW-0812">Transmembrane</keyword>
<dbReference type="OrthoDB" id="10020961at2759"/>
<evidence type="ECO:0000313" key="3">
    <source>
        <dbReference type="Proteomes" id="UP000886885"/>
    </source>
</evidence>
<comment type="caution">
    <text evidence="2">The sequence shown here is derived from an EMBL/GenBank/DDBJ whole genome shotgun (WGS) entry which is preliminary data.</text>
</comment>
<sequence length="353" mass="38756">MLTVCPSSFHFIFAITALRFPYTKLNSLLPSACPPPLSSPSPPLTTFSATDAYENCRVAAATHLPNLSRKTYLLPPTRLPADFITDRVPITIIDTSASTWGEAPYKDAAERTTMGNLTLDGLLSGVCSATTISLVPADSCNSCHSKRAVDRKKQQIERNVFHCLVFGPRNSGKSALSNSFLGSCPCRGIRRLIICERYLKIVKKLQSNKESLASFDVAVFVYDKSGHEVPSLIVAAKDALDPHPMSAKFSEDMLVVIASNSSSGLPRVRILSAAEWDLNIPETVAGRRRKQFRWLVNHSPLFMSVVVAFAVVGMAAQRAYNPFNHIANQSPYNSCSDFFLFITLASHKHFPVC</sequence>